<evidence type="ECO:0000313" key="5">
    <source>
        <dbReference type="Proteomes" id="UP000271974"/>
    </source>
</evidence>
<feature type="compositionally biased region" description="Basic and acidic residues" evidence="1">
    <location>
        <begin position="1118"/>
        <end position="1132"/>
    </location>
</feature>
<sequence>TFPIKAPETLTELICWKRYNDFKTLYKSLSSLHKALHRRDAFPEFAKPKLFGRFDDDVIEERRQSAAALLNFVSTQPHLYKSLVFKQFLEDGKSPTNINPKGLDILVAAGSSHSRSDGYPPPDLVPYSAESCSRTSESIEKVGEGLITPCPDGVDEEDCSSQTSPATLMPTSAKNQRDVAIDSTSISHSKSNDLTVLEGTWNYPAVADNISLNSSNGKDTTDTDDEVNDIGDYDVEEDSAVATSLPDTDLAFFDPISHDALAVQPHVESGGGIPRSNSWLLKGLNMCAEMETNESTAEGGDENFCNSGEQTVMSVGSTVTDGSEQITSASDKTSSVELSSEFEFIRTMSQSSDGSKVECGKGDVDLSSEWQTRSGSFVGLAAAATFGSGPVIDGGGKEQRLQSGDCAVDFGKQKLSRPSSRSHSAISEKLQDLGKAASSAESSSSNKSPSRSASSNLLRRLVSGVTSNKGASQASAISQGKPRSPTEHSVSSVDLGGKEDYIYLAASQICMAQNSEVNGDFEVAFAYYKSGVGILLQGVQSDTNKTRRDAVRRKTAQYLMKAEDLFNRHLATETVDERRWGAESFLSPSLDLDPSFAFIRGSTRELRNFQVLGTIDRVVLVRDKGTDETFVIKSIPKSTPDTERTQSILPTTCPHMVSLHRFFETDSCVFLLLQYASGGKLWTYIGDYLHSDRINAGIDLSVTKDHSQAQNIYSGTKVESGTLSSDAAVGGVESLKGGEGNESKYNMDDHDTMVNNSDHLGAVRFSDLQKRKDSTGIGSGETLISSSACQVQDKNWNNSARVDAELNPENATIEMPRKESINEVEGQDQFNDSGLVSVPKPASKVALNRRLSNLSDDVYTAVPSDEAPSPATNELEAEEPEEEGHFRKLLVETHHNIEDFSINSFDSGDVPVRLNSSSSSCVDRIPSIPEDADTTQSKIGTIPESESVSAESNDRLEDQVFFASKDTEHGEFVGEGIRENSFRKTLVSQQISADQVSSSSYFAKETEDLNRGAKKRHSSVDELSSQENHHSVAIYAPTFNSDDLIRCSKDLLKHVDSVLSETGSDVSSPEPATIEVFSVSSQQHSEVGTIGGCSVDKQPYESSQESSAEEPSIYDLNRSSDEDLDESGKIEQKNALNSSPTENSVTTSDTILDTSSNPPSDSKSKRVLKSYHPWVNTEKDRVSSMHHHSNKTNGNSTSRLSLSCLDSKELTRSASFECDLKSPTRNRARTIAAVFERLDSTPADHIRIPESSIRKWMAQMVTAVSRLHSLGIVCRDLKPSNILLGEKGQVMLTYFCHLGYGDQELDWEAVDNIYAAPEVSSINGYDKACDWWSIGALLFELLVGETLIECHPGGITSHTCLFIPAFVSDEARSLLEGLLKHNPNERLGSGIAGAEEIKAHPFFSGIDWHGLEYS</sequence>
<feature type="region of interest" description="Disordered" evidence="1">
    <location>
        <begin position="211"/>
        <end position="230"/>
    </location>
</feature>
<dbReference type="PROSITE" id="PS50011">
    <property type="entry name" value="PROTEIN_KINASE_DOM"/>
    <property type="match status" value="1"/>
</dbReference>
<feature type="compositionally biased region" description="Polar residues" evidence="1">
    <location>
        <begin position="1134"/>
        <end position="1161"/>
    </location>
</feature>
<dbReference type="InterPro" id="IPR011009">
    <property type="entry name" value="Kinase-like_dom_sf"/>
</dbReference>
<name>A0A433TFJ6_ELYCH</name>
<dbReference type="Gene3D" id="3.30.200.20">
    <property type="entry name" value="Phosphorylase Kinase, domain 1"/>
    <property type="match status" value="1"/>
</dbReference>
<feature type="region of interest" description="Disordered" evidence="1">
    <location>
        <begin position="154"/>
        <end position="176"/>
    </location>
</feature>
<feature type="region of interest" description="Disordered" evidence="1">
    <location>
        <begin position="860"/>
        <end position="883"/>
    </location>
</feature>
<feature type="compositionally biased region" description="Low complexity" evidence="1">
    <location>
        <begin position="436"/>
        <end position="455"/>
    </location>
</feature>
<feature type="compositionally biased region" description="Polar residues" evidence="1">
    <location>
        <begin position="160"/>
        <end position="174"/>
    </location>
</feature>
<dbReference type="InterPro" id="IPR001683">
    <property type="entry name" value="PX_dom"/>
</dbReference>
<dbReference type="SMART" id="SM00745">
    <property type="entry name" value="MIT"/>
    <property type="match status" value="1"/>
</dbReference>
<evidence type="ECO:0000259" key="3">
    <source>
        <dbReference type="PROSITE" id="PS50195"/>
    </source>
</evidence>
<dbReference type="InterPro" id="IPR036871">
    <property type="entry name" value="PX_dom_sf"/>
</dbReference>
<dbReference type="SUPFAM" id="SSF64268">
    <property type="entry name" value="PX domain"/>
    <property type="match status" value="1"/>
</dbReference>
<gene>
    <name evidence="4" type="ORF">EGW08_011896</name>
</gene>
<protein>
    <recommendedName>
        <fullName evidence="6">Non-specific serine/threonine protein kinase</fullName>
    </recommendedName>
</protein>
<dbReference type="EMBL" id="RQTK01000397">
    <property type="protein sequence ID" value="RUS80357.1"/>
    <property type="molecule type" value="Genomic_DNA"/>
</dbReference>
<dbReference type="SMART" id="SM00220">
    <property type="entry name" value="S_TKc"/>
    <property type="match status" value="1"/>
</dbReference>
<evidence type="ECO:0000313" key="4">
    <source>
        <dbReference type="EMBL" id="RUS80357.1"/>
    </source>
</evidence>
<evidence type="ECO:0000256" key="1">
    <source>
        <dbReference type="SAM" id="MobiDB-lite"/>
    </source>
</evidence>
<dbReference type="InterPro" id="IPR051866">
    <property type="entry name" value="Intracell_Sig-Traffick_Protein"/>
</dbReference>
<dbReference type="Pfam" id="PF00069">
    <property type="entry name" value="Pkinase"/>
    <property type="match status" value="1"/>
</dbReference>
<evidence type="ECO:0008006" key="6">
    <source>
        <dbReference type="Google" id="ProtNLM"/>
    </source>
</evidence>
<dbReference type="InterPro" id="IPR000719">
    <property type="entry name" value="Prot_kinase_dom"/>
</dbReference>
<dbReference type="Gene3D" id="3.30.1520.10">
    <property type="entry name" value="Phox-like domain"/>
    <property type="match status" value="1"/>
</dbReference>
<feature type="region of interest" description="Disordered" evidence="1">
    <location>
        <begin position="1008"/>
        <end position="1028"/>
    </location>
</feature>
<dbReference type="SUPFAM" id="SSF116846">
    <property type="entry name" value="MIT domain"/>
    <property type="match status" value="1"/>
</dbReference>
<feature type="region of interest" description="Disordered" evidence="1">
    <location>
        <begin position="412"/>
        <end position="493"/>
    </location>
</feature>
<feature type="region of interest" description="Disordered" evidence="1">
    <location>
        <begin position="1085"/>
        <end position="1167"/>
    </location>
</feature>
<dbReference type="STRING" id="188477.A0A433TFJ6"/>
<dbReference type="PROSITE" id="PS50195">
    <property type="entry name" value="PX"/>
    <property type="match status" value="1"/>
</dbReference>
<dbReference type="Pfam" id="PF00787">
    <property type="entry name" value="PX"/>
    <property type="match status" value="1"/>
</dbReference>
<dbReference type="OrthoDB" id="1278353at2759"/>
<feature type="compositionally biased region" description="Polar residues" evidence="1">
    <location>
        <begin position="464"/>
        <end position="478"/>
    </location>
</feature>
<feature type="region of interest" description="Disordered" evidence="1">
    <location>
        <begin position="1179"/>
        <end position="1200"/>
    </location>
</feature>
<dbReference type="InterPro" id="IPR007330">
    <property type="entry name" value="MIT_dom"/>
</dbReference>
<dbReference type="Gene3D" id="1.20.58.80">
    <property type="entry name" value="Phosphotransferase system, lactose/cellobiose-type IIA subunit"/>
    <property type="match status" value="1"/>
</dbReference>
<evidence type="ECO:0000259" key="2">
    <source>
        <dbReference type="PROSITE" id="PS50011"/>
    </source>
</evidence>
<dbReference type="PANTHER" id="PTHR15508">
    <property type="entry name" value="RIBOSOMAL PROTEIN S6 KINASE"/>
    <property type="match status" value="1"/>
</dbReference>
<dbReference type="Gene3D" id="1.10.510.10">
    <property type="entry name" value="Transferase(Phosphotransferase) domain 1"/>
    <property type="match status" value="1"/>
</dbReference>
<feature type="compositionally biased region" description="Polar residues" evidence="1">
    <location>
        <begin position="1191"/>
        <end position="1200"/>
    </location>
</feature>
<dbReference type="InterPro" id="IPR036181">
    <property type="entry name" value="MIT_dom_sf"/>
</dbReference>
<dbReference type="Pfam" id="PF04212">
    <property type="entry name" value="MIT"/>
    <property type="match status" value="1"/>
</dbReference>
<feature type="domain" description="Protein kinase" evidence="2">
    <location>
        <begin position="1130"/>
        <end position="1403"/>
    </location>
</feature>
<dbReference type="GO" id="GO:0004672">
    <property type="term" value="F:protein kinase activity"/>
    <property type="evidence" value="ECO:0007669"/>
    <property type="project" value="InterPro"/>
</dbReference>
<dbReference type="CDD" id="cd02677">
    <property type="entry name" value="MIT_SNX15"/>
    <property type="match status" value="1"/>
</dbReference>
<feature type="compositionally biased region" description="Low complexity" evidence="1">
    <location>
        <begin position="416"/>
        <end position="427"/>
    </location>
</feature>
<proteinExistence type="predicted"/>
<organism evidence="4 5">
    <name type="scientific">Elysia chlorotica</name>
    <name type="common">Eastern emerald elysia</name>
    <name type="synonym">Sea slug</name>
    <dbReference type="NCBI Taxonomy" id="188477"/>
    <lineage>
        <taxon>Eukaryota</taxon>
        <taxon>Metazoa</taxon>
        <taxon>Spiralia</taxon>
        <taxon>Lophotrochozoa</taxon>
        <taxon>Mollusca</taxon>
        <taxon>Gastropoda</taxon>
        <taxon>Heterobranchia</taxon>
        <taxon>Euthyneura</taxon>
        <taxon>Panpulmonata</taxon>
        <taxon>Sacoglossa</taxon>
        <taxon>Placobranchoidea</taxon>
        <taxon>Plakobranchidae</taxon>
        <taxon>Elysia</taxon>
    </lineage>
</organism>
<dbReference type="SUPFAM" id="SSF56112">
    <property type="entry name" value="Protein kinase-like (PK-like)"/>
    <property type="match status" value="1"/>
</dbReference>
<feature type="compositionally biased region" description="Low complexity" evidence="1">
    <location>
        <begin position="1101"/>
        <end position="1111"/>
    </location>
</feature>
<dbReference type="Proteomes" id="UP000271974">
    <property type="component" value="Unassembled WGS sequence"/>
</dbReference>
<dbReference type="PANTHER" id="PTHR15508:SF8">
    <property type="entry name" value="LD24550P"/>
    <property type="match status" value="1"/>
</dbReference>
<reference evidence="4 5" key="1">
    <citation type="submission" date="2019-01" db="EMBL/GenBank/DDBJ databases">
        <title>A draft genome assembly of the solar-powered sea slug Elysia chlorotica.</title>
        <authorList>
            <person name="Cai H."/>
            <person name="Li Q."/>
            <person name="Fang X."/>
            <person name="Li J."/>
            <person name="Curtis N.E."/>
            <person name="Altenburger A."/>
            <person name="Shibata T."/>
            <person name="Feng M."/>
            <person name="Maeda T."/>
            <person name="Schwartz J.A."/>
            <person name="Shigenobu S."/>
            <person name="Lundholm N."/>
            <person name="Nishiyama T."/>
            <person name="Yang H."/>
            <person name="Hasebe M."/>
            <person name="Li S."/>
            <person name="Pierce S.K."/>
            <person name="Wang J."/>
        </authorList>
    </citation>
    <scope>NUCLEOTIDE SEQUENCE [LARGE SCALE GENOMIC DNA]</scope>
    <source>
        <strain evidence="4">EC2010</strain>
        <tissue evidence="4">Whole organism of an adult</tissue>
    </source>
</reference>
<comment type="caution">
    <text evidence="4">The sequence shown here is derived from an EMBL/GenBank/DDBJ whole genome shotgun (WGS) entry which is preliminary data.</text>
</comment>
<feature type="non-terminal residue" evidence="4">
    <location>
        <position position="1"/>
    </location>
</feature>
<dbReference type="GO" id="GO:0035091">
    <property type="term" value="F:phosphatidylinositol binding"/>
    <property type="evidence" value="ECO:0007669"/>
    <property type="project" value="InterPro"/>
</dbReference>
<accession>A0A433TFJ6</accession>
<dbReference type="GO" id="GO:0005524">
    <property type="term" value="F:ATP binding"/>
    <property type="evidence" value="ECO:0007669"/>
    <property type="project" value="InterPro"/>
</dbReference>
<keyword evidence="5" id="KW-1185">Reference proteome</keyword>
<feature type="domain" description="PX" evidence="3">
    <location>
        <begin position="1"/>
        <end position="96"/>
    </location>
</feature>